<keyword evidence="5" id="KW-1185">Reference proteome</keyword>
<keyword evidence="2 4" id="KW-0808">Transferase</keyword>
<organism evidence="4 5">
    <name type="scientific">Stappia indica</name>
    <dbReference type="NCBI Taxonomy" id="538381"/>
    <lineage>
        <taxon>Bacteria</taxon>
        <taxon>Pseudomonadati</taxon>
        <taxon>Pseudomonadota</taxon>
        <taxon>Alphaproteobacteria</taxon>
        <taxon>Hyphomicrobiales</taxon>
        <taxon>Stappiaceae</taxon>
        <taxon>Stappia</taxon>
    </lineage>
</organism>
<evidence type="ECO:0000256" key="1">
    <source>
        <dbReference type="ARBA" id="ARBA00022603"/>
    </source>
</evidence>
<dbReference type="PANTHER" id="PTHR13090:SF1">
    <property type="entry name" value="ARGININE-HYDROXYLASE NDUFAF5, MITOCHONDRIAL"/>
    <property type="match status" value="1"/>
</dbReference>
<dbReference type="RefSeq" id="WP_425304055.1">
    <property type="nucleotide sequence ID" value="NZ_OBML01000016.1"/>
</dbReference>
<accession>A0A285TSL3</accession>
<sequence length="308" mass="32902">MSHSQRPEIFDRRLFARRRARALERLAATSGDADFLLANAAADLGERLAAVSRDFPLAVDLGGHRGHVSVALAASGRVGTVLRADLLVEDRSVPGATLVADDAFPPFADASLDLVASALSLHLVNDLPGALIQIRRSLRPDGLFLANLLGGDTLFELKDAFMLAELETLGGATPHVVPFADTRALGALLQRAGFALPVADVDRLTVRYGDMFALMRDLRAMGAANILADRSRAPLSRATLARAAEIYAERHADPDGRIRATFDLVSLSGWAPHESQQKPLKPGSAKASLADALSVIDAERKNNDPQPE</sequence>
<dbReference type="Pfam" id="PF08241">
    <property type="entry name" value="Methyltransf_11"/>
    <property type="match status" value="1"/>
</dbReference>
<keyword evidence="1 4" id="KW-0489">Methyltransferase</keyword>
<proteinExistence type="predicted"/>
<dbReference type="AlphaFoldDB" id="A0A285TSL3"/>
<evidence type="ECO:0000313" key="5">
    <source>
        <dbReference type="Proteomes" id="UP000219331"/>
    </source>
</evidence>
<name>A0A285TSL3_9HYPH</name>
<evidence type="ECO:0000313" key="4">
    <source>
        <dbReference type="EMBL" id="SOC26501.1"/>
    </source>
</evidence>
<dbReference type="InterPro" id="IPR029063">
    <property type="entry name" value="SAM-dependent_MTases_sf"/>
</dbReference>
<evidence type="ECO:0000259" key="3">
    <source>
        <dbReference type="Pfam" id="PF08241"/>
    </source>
</evidence>
<dbReference type="SUPFAM" id="SSF53335">
    <property type="entry name" value="S-adenosyl-L-methionine-dependent methyltransferases"/>
    <property type="match status" value="1"/>
</dbReference>
<dbReference type="STRING" id="538381.GCA_001696535_04072"/>
<dbReference type="Gene3D" id="3.40.50.150">
    <property type="entry name" value="Vaccinia Virus protein VP39"/>
    <property type="match status" value="1"/>
</dbReference>
<dbReference type="InterPro" id="IPR050602">
    <property type="entry name" value="Malonyl-ACP_OMT"/>
</dbReference>
<dbReference type="GO" id="GO:0008757">
    <property type="term" value="F:S-adenosylmethionine-dependent methyltransferase activity"/>
    <property type="evidence" value="ECO:0007669"/>
    <property type="project" value="InterPro"/>
</dbReference>
<dbReference type="Proteomes" id="UP000219331">
    <property type="component" value="Unassembled WGS sequence"/>
</dbReference>
<evidence type="ECO:0000256" key="2">
    <source>
        <dbReference type="ARBA" id="ARBA00022679"/>
    </source>
</evidence>
<dbReference type="InterPro" id="IPR013216">
    <property type="entry name" value="Methyltransf_11"/>
</dbReference>
<dbReference type="EMBL" id="OBML01000016">
    <property type="protein sequence ID" value="SOC26501.1"/>
    <property type="molecule type" value="Genomic_DNA"/>
</dbReference>
<dbReference type="PANTHER" id="PTHR13090">
    <property type="entry name" value="ARGININE-HYDROXYLASE NDUFAF5, MITOCHONDRIAL"/>
    <property type="match status" value="1"/>
</dbReference>
<feature type="domain" description="Methyltransferase type 11" evidence="3">
    <location>
        <begin position="81"/>
        <end position="145"/>
    </location>
</feature>
<dbReference type="GO" id="GO:0032259">
    <property type="term" value="P:methylation"/>
    <property type="evidence" value="ECO:0007669"/>
    <property type="project" value="UniProtKB-KW"/>
</dbReference>
<protein>
    <submittedName>
        <fullName evidence="4">Methyltransferase domain-containing protein</fullName>
    </submittedName>
</protein>
<reference evidence="4 5" key="1">
    <citation type="submission" date="2017-08" db="EMBL/GenBank/DDBJ databases">
        <authorList>
            <person name="de Groot N.N."/>
        </authorList>
    </citation>
    <scope>NUCLEOTIDE SEQUENCE [LARGE SCALE GENOMIC DNA]</scope>
    <source>
        <strain evidence="4 5">USBA 352</strain>
    </source>
</reference>
<gene>
    <name evidence="4" type="ORF">SAMN05421512_11646</name>
</gene>